<name>A0AAN5DAA4_9BILA</name>
<gene>
    <name evidence="1" type="ORF">PMAYCL1PPCAC_30003</name>
</gene>
<comment type="caution">
    <text evidence="1">The sequence shown here is derived from an EMBL/GenBank/DDBJ whole genome shotgun (WGS) entry which is preliminary data.</text>
</comment>
<reference evidence="2" key="1">
    <citation type="submission" date="2022-10" db="EMBL/GenBank/DDBJ databases">
        <title>Genome assembly of Pristionchus species.</title>
        <authorList>
            <person name="Yoshida K."/>
            <person name="Sommer R.J."/>
        </authorList>
    </citation>
    <scope>NUCLEOTIDE SEQUENCE [LARGE SCALE GENOMIC DNA]</scope>
    <source>
        <strain evidence="2">RS5460</strain>
    </source>
</reference>
<proteinExistence type="predicted"/>
<dbReference type="EMBL" id="BTRK01000006">
    <property type="protein sequence ID" value="GMR59808.1"/>
    <property type="molecule type" value="Genomic_DNA"/>
</dbReference>
<evidence type="ECO:0000313" key="1">
    <source>
        <dbReference type="EMBL" id="GMR59808.1"/>
    </source>
</evidence>
<sequence>DWEAAEPRKDLIVLYDEMKSNGLFQRLKQVNMLDCRPAEEFDGRNPLAFPPNGTLVCWFMNDVIPPLSSQMHRSSRD</sequence>
<evidence type="ECO:0000313" key="2">
    <source>
        <dbReference type="Proteomes" id="UP001328107"/>
    </source>
</evidence>
<feature type="non-terminal residue" evidence="1">
    <location>
        <position position="1"/>
    </location>
</feature>
<organism evidence="1 2">
    <name type="scientific">Pristionchus mayeri</name>
    <dbReference type="NCBI Taxonomy" id="1317129"/>
    <lineage>
        <taxon>Eukaryota</taxon>
        <taxon>Metazoa</taxon>
        <taxon>Ecdysozoa</taxon>
        <taxon>Nematoda</taxon>
        <taxon>Chromadorea</taxon>
        <taxon>Rhabditida</taxon>
        <taxon>Rhabditina</taxon>
        <taxon>Diplogasteromorpha</taxon>
        <taxon>Diplogasteroidea</taxon>
        <taxon>Neodiplogasteridae</taxon>
        <taxon>Pristionchus</taxon>
    </lineage>
</organism>
<protein>
    <submittedName>
        <fullName evidence="1">Uncharacterized protein</fullName>
    </submittedName>
</protein>
<keyword evidence="2" id="KW-1185">Reference proteome</keyword>
<dbReference type="Proteomes" id="UP001328107">
    <property type="component" value="Unassembled WGS sequence"/>
</dbReference>
<accession>A0AAN5DAA4</accession>
<dbReference type="AlphaFoldDB" id="A0AAN5DAA4"/>